<dbReference type="Gene3D" id="1.10.10.10">
    <property type="entry name" value="Winged helix-like DNA-binding domain superfamily/Winged helix DNA-binding domain"/>
    <property type="match status" value="1"/>
</dbReference>
<dbReference type="Proteomes" id="UP001484239">
    <property type="component" value="Unassembled WGS sequence"/>
</dbReference>
<evidence type="ECO:0000256" key="3">
    <source>
        <dbReference type="ARBA" id="ARBA00023125"/>
    </source>
</evidence>
<protein>
    <submittedName>
        <fullName evidence="5">BlaI/MecI/CopY family transcriptional regulator</fullName>
    </submittedName>
</protein>
<dbReference type="Pfam" id="PF03965">
    <property type="entry name" value="Penicillinase_R"/>
    <property type="match status" value="1"/>
</dbReference>
<dbReference type="InterPro" id="IPR036388">
    <property type="entry name" value="WH-like_DNA-bd_sf"/>
</dbReference>
<dbReference type="InterPro" id="IPR036390">
    <property type="entry name" value="WH_DNA-bd_sf"/>
</dbReference>
<evidence type="ECO:0000313" key="6">
    <source>
        <dbReference type="Proteomes" id="UP001484239"/>
    </source>
</evidence>
<organism evidence="5 6">
    <name type="scientific">Gaopeijia maritima</name>
    <dbReference type="NCBI Taxonomy" id="3119007"/>
    <lineage>
        <taxon>Bacteria</taxon>
        <taxon>Pseudomonadati</taxon>
        <taxon>Gemmatimonadota</taxon>
        <taxon>Longimicrobiia</taxon>
        <taxon>Gaopeijiales</taxon>
        <taxon>Gaopeijiaceae</taxon>
        <taxon>Gaopeijia</taxon>
    </lineage>
</organism>
<comment type="similarity">
    <text evidence="1">Belongs to the BlaI transcriptional regulatory family.</text>
</comment>
<gene>
    <name evidence="5" type="ORF">WI372_07345</name>
</gene>
<reference evidence="5 6" key="1">
    <citation type="submission" date="2024-02" db="EMBL/GenBank/DDBJ databases">
        <title>A novel Gemmatimonadota bacterium.</title>
        <authorList>
            <person name="Du Z.-J."/>
            <person name="Ye Y.-Q."/>
        </authorList>
    </citation>
    <scope>NUCLEOTIDE SEQUENCE [LARGE SCALE GENOMIC DNA]</scope>
    <source>
        <strain evidence="5 6">DH-20</strain>
    </source>
</reference>
<keyword evidence="2" id="KW-0805">Transcription regulation</keyword>
<evidence type="ECO:0000313" key="5">
    <source>
        <dbReference type="EMBL" id="MEK9500786.1"/>
    </source>
</evidence>
<dbReference type="InterPro" id="IPR005650">
    <property type="entry name" value="BlaI_family"/>
</dbReference>
<proteinExistence type="inferred from homology"/>
<dbReference type="RefSeq" id="WP_405286632.1">
    <property type="nucleotide sequence ID" value="NZ_JBBHLI010000003.1"/>
</dbReference>
<keyword evidence="3" id="KW-0238">DNA-binding</keyword>
<keyword evidence="4" id="KW-0804">Transcription</keyword>
<dbReference type="EMBL" id="JBBHLI010000003">
    <property type="protein sequence ID" value="MEK9500786.1"/>
    <property type="molecule type" value="Genomic_DNA"/>
</dbReference>
<dbReference type="PIRSF" id="PIRSF019455">
    <property type="entry name" value="CopR_AtkY"/>
    <property type="match status" value="1"/>
</dbReference>
<keyword evidence="6" id="KW-1185">Reference proteome</keyword>
<evidence type="ECO:0000256" key="4">
    <source>
        <dbReference type="ARBA" id="ARBA00023163"/>
    </source>
</evidence>
<evidence type="ECO:0000256" key="1">
    <source>
        <dbReference type="ARBA" id="ARBA00011046"/>
    </source>
</evidence>
<comment type="caution">
    <text evidence="5">The sequence shown here is derived from an EMBL/GenBank/DDBJ whole genome shotgun (WGS) entry which is preliminary data.</text>
</comment>
<dbReference type="SUPFAM" id="SSF46785">
    <property type="entry name" value="Winged helix' DNA-binding domain"/>
    <property type="match status" value="1"/>
</dbReference>
<evidence type="ECO:0000256" key="2">
    <source>
        <dbReference type="ARBA" id="ARBA00023015"/>
    </source>
</evidence>
<accession>A0ABU9E7S4</accession>
<sequence length="131" mass="14461">MTNPTDFTDRELDIMGVLWRLGSGTVADVQKGLARPVGYTTVLKQLQILEEKGAVRHEREGRAYRYHPVTDAAEAGDTALRRLLDTVFDGSAEAALARLVSEAPPDPAEIARMRAILDELDRAVDEEEGDR</sequence>
<name>A0ABU9E7S4_9BACT</name>